<reference evidence="2 3" key="1">
    <citation type="submission" date="2020-08" db="EMBL/GenBank/DDBJ databases">
        <title>Sequencing the genomes of 1000 actinobacteria strains.</title>
        <authorList>
            <person name="Klenk H.-P."/>
        </authorList>
    </citation>
    <scope>NUCLEOTIDE SEQUENCE [LARGE SCALE GENOMIC DNA]</scope>
    <source>
        <strain evidence="2 3">DSM 44320</strain>
    </source>
</reference>
<dbReference type="EMBL" id="JACIBV010000001">
    <property type="protein sequence ID" value="MBB3724787.1"/>
    <property type="molecule type" value="Genomic_DNA"/>
</dbReference>
<evidence type="ECO:0000313" key="3">
    <source>
        <dbReference type="Proteomes" id="UP000579945"/>
    </source>
</evidence>
<dbReference type="AlphaFoldDB" id="A0A7W5VBW2"/>
<gene>
    <name evidence="2" type="ORF">FHR33_000647</name>
</gene>
<name>A0A7W5VBW2_9ACTN</name>
<organism evidence="2 3">
    <name type="scientific">Nonomuraea dietziae</name>
    <dbReference type="NCBI Taxonomy" id="65515"/>
    <lineage>
        <taxon>Bacteria</taxon>
        <taxon>Bacillati</taxon>
        <taxon>Actinomycetota</taxon>
        <taxon>Actinomycetes</taxon>
        <taxon>Streptosporangiales</taxon>
        <taxon>Streptosporangiaceae</taxon>
        <taxon>Nonomuraea</taxon>
    </lineage>
</organism>
<accession>A0A7W5VBW2</accession>
<dbReference type="Proteomes" id="UP000579945">
    <property type="component" value="Unassembled WGS sequence"/>
</dbReference>
<proteinExistence type="predicted"/>
<feature type="transmembrane region" description="Helical" evidence="1">
    <location>
        <begin position="36"/>
        <end position="57"/>
    </location>
</feature>
<dbReference type="GeneID" id="95387263"/>
<keyword evidence="1" id="KW-0812">Transmembrane</keyword>
<keyword evidence="3" id="KW-1185">Reference proteome</keyword>
<keyword evidence="1" id="KW-0472">Membrane</keyword>
<evidence type="ECO:0000256" key="1">
    <source>
        <dbReference type="SAM" id="Phobius"/>
    </source>
</evidence>
<dbReference type="RefSeq" id="WP_183643208.1">
    <property type="nucleotide sequence ID" value="NZ_JACIBV010000001.1"/>
</dbReference>
<evidence type="ECO:0000313" key="2">
    <source>
        <dbReference type="EMBL" id="MBB3724787.1"/>
    </source>
</evidence>
<protein>
    <recommendedName>
        <fullName evidence="4">Secreted protein</fullName>
    </recommendedName>
</protein>
<evidence type="ECO:0008006" key="4">
    <source>
        <dbReference type="Google" id="ProtNLM"/>
    </source>
</evidence>
<comment type="caution">
    <text evidence="2">The sequence shown here is derived from an EMBL/GenBank/DDBJ whole genome shotgun (WGS) entry which is preliminary data.</text>
</comment>
<feature type="transmembrane region" description="Helical" evidence="1">
    <location>
        <begin position="6"/>
        <end position="29"/>
    </location>
</feature>
<keyword evidence="1" id="KW-1133">Transmembrane helix</keyword>
<sequence length="278" mass="29406">MVPESAPWAMVMDGAFLAAGLLLVGGVLARSVSRRLVSGASAAAGVAVTVMLLMPYLSPTQLAGGRPYAQGRFSTLPARPVTGAEFTLALRLADSATGRPVDDLAIHHEAAAHVVVTSEDGAVFRHVHPLRTALGVLAVRLSLPRRGRYLAYAEIERQESGGQLLTGAFEVSGRARPDAYVQQPVTPRLTPAVLVAGSPLTIEVGTQAPAQPWLGMPGHLIVRSRDGAHLAHAHGTAAGTSALRFSLTSPEPGRYLVWVQYAARGRLMTRSFTMEVDR</sequence>